<evidence type="ECO:0000256" key="1">
    <source>
        <dbReference type="SAM" id="SignalP"/>
    </source>
</evidence>
<protein>
    <recommendedName>
        <fullName evidence="2">DUF6268 domain-containing protein</fullName>
    </recommendedName>
</protein>
<dbReference type="AlphaFoldDB" id="A0A7J5TUQ9"/>
<feature type="domain" description="DUF6268" evidence="2">
    <location>
        <begin position="141"/>
        <end position="345"/>
    </location>
</feature>
<keyword evidence="4" id="KW-1185">Reference proteome</keyword>
<evidence type="ECO:0000313" key="4">
    <source>
        <dbReference type="Proteomes" id="UP000488299"/>
    </source>
</evidence>
<dbReference type="Pfam" id="PF19783">
    <property type="entry name" value="DUF6268"/>
    <property type="match status" value="1"/>
</dbReference>
<feature type="chain" id="PRO_5029478886" description="DUF6268 domain-containing protein" evidence="1">
    <location>
        <begin position="22"/>
        <end position="350"/>
    </location>
</feature>
<sequence>MYSRFIKLLVLACLTYNTATAQTTPADTTSAPPEDLNFDEFSDADDRKVKTFATQKVLYMSPTRLISVGYEAQFGPQLTSVGSPEGGQSITDARLTAYRGLRLAYNTPVISRSNFILNLGVSYWNTGIQTDLSAPTGLKGALEQGLRTAGVNATVFKPLNNTHFLIIQANADANGNYRALSDLSSKHLTYSGTAIFGWKKDDNFMWGLGLTRTYRGGDLLHIPVLFYNRTFSPKWGVEAILPARAAIRRNFGTNALLSFGYELEGNSFFLSNNAGRTADWFVRRSEIKPRLNYERKLKGFVWLAVQGGMAINWRYDVLGTQNPVANEKPLFANTLRNAPYVNVSLNLVSP</sequence>
<feature type="signal peptide" evidence="1">
    <location>
        <begin position="1"/>
        <end position="21"/>
    </location>
</feature>
<name>A0A7J5TUQ9_9BACT</name>
<dbReference type="EMBL" id="WELI01000009">
    <property type="protein sequence ID" value="KAB7727879.1"/>
    <property type="molecule type" value="Genomic_DNA"/>
</dbReference>
<dbReference type="InterPro" id="IPR046235">
    <property type="entry name" value="DUF6268"/>
</dbReference>
<accession>A0A7J5TUQ9</accession>
<keyword evidence="1" id="KW-0732">Signal</keyword>
<evidence type="ECO:0000259" key="2">
    <source>
        <dbReference type="Pfam" id="PF19783"/>
    </source>
</evidence>
<proteinExistence type="predicted"/>
<comment type="caution">
    <text evidence="3">The sequence shown here is derived from an EMBL/GenBank/DDBJ whole genome shotgun (WGS) entry which is preliminary data.</text>
</comment>
<dbReference type="Proteomes" id="UP000488299">
    <property type="component" value="Unassembled WGS sequence"/>
</dbReference>
<dbReference type="RefSeq" id="WP_152125832.1">
    <property type="nucleotide sequence ID" value="NZ_WELI01000009.1"/>
</dbReference>
<gene>
    <name evidence="3" type="ORF">F5984_19100</name>
</gene>
<reference evidence="3 4" key="1">
    <citation type="submission" date="2019-10" db="EMBL/GenBank/DDBJ databases">
        <title>Rudanella paleaurantiibacter sp. nov., isolated from sludge.</title>
        <authorList>
            <person name="Xu S.Q."/>
        </authorList>
    </citation>
    <scope>NUCLEOTIDE SEQUENCE [LARGE SCALE GENOMIC DNA]</scope>
    <source>
        <strain evidence="3 4">HX-22-17</strain>
    </source>
</reference>
<evidence type="ECO:0000313" key="3">
    <source>
        <dbReference type="EMBL" id="KAB7727879.1"/>
    </source>
</evidence>
<organism evidence="3 4">
    <name type="scientific">Rudanella paleaurantiibacter</name>
    <dbReference type="NCBI Taxonomy" id="2614655"/>
    <lineage>
        <taxon>Bacteria</taxon>
        <taxon>Pseudomonadati</taxon>
        <taxon>Bacteroidota</taxon>
        <taxon>Cytophagia</taxon>
        <taxon>Cytophagales</taxon>
        <taxon>Cytophagaceae</taxon>
        <taxon>Rudanella</taxon>
    </lineage>
</organism>